<keyword evidence="3" id="KW-1185">Reference proteome</keyword>
<evidence type="ECO:0000313" key="2">
    <source>
        <dbReference type="EMBL" id="PSH67845.1"/>
    </source>
</evidence>
<evidence type="ECO:0000256" key="1">
    <source>
        <dbReference type="SAM" id="Phobius"/>
    </source>
</evidence>
<dbReference type="OrthoDB" id="5737744at2"/>
<accession>A0A2P7BN28</accession>
<gene>
    <name evidence="2" type="ORF">CU102_16715</name>
</gene>
<dbReference type="AlphaFoldDB" id="A0A2P7BN28"/>
<sequence>MSALDVFAWIVLIILVLSTVAVIVFLAALPGMIARRRNHPWARAVTVAGWVTLFLGFALWPIVLIWAYVDVPRVTALENAA</sequence>
<comment type="caution">
    <text evidence="2">The sequence shown here is derived from an EMBL/GenBank/DDBJ whole genome shotgun (WGS) entry which is preliminary data.</text>
</comment>
<dbReference type="EMBL" id="PGGO01000012">
    <property type="protein sequence ID" value="PSH67845.1"/>
    <property type="molecule type" value="Genomic_DNA"/>
</dbReference>
<dbReference type="PIRSF" id="PIRSF028770">
    <property type="entry name" value="UCP028770"/>
    <property type="match status" value="1"/>
</dbReference>
<evidence type="ECO:0000313" key="3">
    <source>
        <dbReference type="Proteomes" id="UP000241444"/>
    </source>
</evidence>
<evidence type="ECO:0008006" key="4">
    <source>
        <dbReference type="Google" id="ProtNLM"/>
    </source>
</evidence>
<feature type="transmembrane region" description="Helical" evidence="1">
    <location>
        <begin position="6"/>
        <end position="29"/>
    </location>
</feature>
<dbReference type="InterPro" id="IPR011223">
    <property type="entry name" value="UCP028770"/>
</dbReference>
<proteinExistence type="predicted"/>
<keyword evidence="1" id="KW-0812">Transmembrane</keyword>
<organism evidence="2 3">
    <name type="scientific">Phyllobacterium brassicacearum</name>
    <dbReference type="NCBI Taxonomy" id="314235"/>
    <lineage>
        <taxon>Bacteria</taxon>
        <taxon>Pseudomonadati</taxon>
        <taxon>Pseudomonadota</taxon>
        <taxon>Alphaproteobacteria</taxon>
        <taxon>Hyphomicrobiales</taxon>
        <taxon>Phyllobacteriaceae</taxon>
        <taxon>Phyllobacterium</taxon>
    </lineage>
</organism>
<keyword evidence="1" id="KW-1133">Transmembrane helix</keyword>
<name>A0A2P7BN28_9HYPH</name>
<keyword evidence="1" id="KW-0472">Membrane</keyword>
<feature type="transmembrane region" description="Helical" evidence="1">
    <location>
        <begin position="41"/>
        <end position="69"/>
    </location>
</feature>
<dbReference type="Proteomes" id="UP000241444">
    <property type="component" value="Unassembled WGS sequence"/>
</dbReference>
<protein>
    <recommendedName>
        <fullName evidence="4">DUF3302 domain-containing protein</fullName>
    </recommendedName>
</protein>
<dbReference type="Pfam" id="PF11742">
    <property type="entry name" value="DUF3302"/>
    <property type="match status" value="1"/>
</dbReference>
<reference evidence="3" key="1">
    <citation type="submission" date="2017-11" db="EMBL/GenBank/DDBJ databases">
        <authorList>
            <person name="Kuznetsova I."/>
            <person name="Sazanova A."/>
            <person name="Chirak E."/>
            <person name="Safronova V."/>
            <person name="Willems A."/>
        </authorList>
    </citation>
    <scope>NUCLEOTIDE SEQUENCE [LARGE SCALE GENOMIC DNA]</scope>
    <source>
        <strain evidence="3">STM 196</strain>
    </source>
</reference>
<dbReference type="RefSeq" id="WP_106712230.1">
    <property type="nucleotide sequence ID" value="NZ_PGGO01000012.1"/>
</dbReference>